<evidence type="ECO:0000256" key="3">
    <source>
        <dbReference type="ARBA" id="ARBA00023146"/>
    </source>
</evidence>
<dbReference type="HAMAP" id="MF_00127">
    <property type="entry name" value="His_tRNA_synth"/>
    <property type="match status" value="1"/>
</dbReference>
<comment type="similarity">
    <text evidence="1 5">Belongs to the class-II aminoacyl-tRNA synthetase family.</text>
</comment>
<dbReference type="CDD" id="cd00773">
    <property type="entry name" value="HisRS-like_core"/>
    <property type="match status" value="1"/>
</dbReference>
<sequence length="465" mass="53151">MKKPIKKPVKKEIKPKKVNKPVKTETKKESAGAEKSKRTFNLLRGMHDILPKEERYWKAMFHASENLASYFQFGRIETPVLEEASLFVRAVGKGTDVVDKEMYLFEDRDGSKVCMRPENTAAIVRAYIMYGMWNAPQPVKLWYWGSMFRHDRPQAGRYRQFTQVGYETLGSHDPAADAELILVAYNFYQELGLPVTIHINSLGTPEERVRYKSELVNYYRSKRSYLCEDCKQRLVKNPLRLLDCKAEQCQGVKDEAPQIIDWLGTESKSHLTKVLEYLDAVEVPYQLTHTLVRGLDYYTHTVFEIYPDTPDAGGGAQSALGGGGRYDLLVEEMGGRPTPACGFALGLERSFHVLKQYLEQNGKDIPKERPDVFFAQLGEEARKVTLKLINDLRKSGLKIGFNFFKNSLKTQLELADGFKVPYVLIIGQKEVQDNTVIIRDMESGIQEIVDQKKLETMLKKKLGKV</sequence>
<feature type="compositionally biased region" description="Basic residues" evidence="7">
    <location>
        <begin position="1"/>
        <end position="20"/>
    </location>
</feature>
<keyword evidence="5 9" id="KW-0436">Ligase</keyword>
<comment type="catalytic activity">
    <reaction evidence="4 5">
        <text>tRNA(His) + L-histidine + ATP = L-histidyl-tRNA(His) + AMP + diphosphate + H(+)</text>
        <dbReference type="Rhea" id="RHEA:17313"/>
        <dbReference type="Rhea" id="RHEA-COMP:9665"/>
        <dbReference type="Rhea" id="RHEA-COMP:9689"/>
        <dbReference type="ChEBI" id="CHEBI:15378"/>
        <dbReference type="ChEBI" id="CHEBI:30616"/>
        <dbReference type="ChEBI" id="CHEBI:33019"/>
        <dbReference type="ChEBI" id="CHEBI:57595"/>
        <dbReference type="ChEBI" id="CHEBI:78442"/>
        <dbReference type="ChEBI" id="CHEBI:78527"/>
        <dbReference type="ChEBI" id="CHEBI:456215"/>
        <dbReference type="EC" id="6.1.1.21"/>
    </reaction>
</comment>
<dbReference type="PATRIC" id="fig|1619036.3.peg.498"/>
<dbReference type="EC" id="6.1.1.21" evidence="5"/>
<dbReference type="GO" id="GO:0005737">
    <property type="term" value="C:cytoplasm"/>
    <property type="evidence" value="ECO:0007669"/>
    <property type="project" value="UniProtKB-SubCell"/>
</dbReference>
<proteinExistence type="inferred from homology"/>
<accession>A0A0G0JUM9</accession>
<dbReference type="InterPro" id="IPR036621">
    <property type="entry name" value="Anticodon-bd_dom_sf"/>
</dbReference>
<dbReference type="Gene3D" id="3.40.50.800">
    <property type="entry name" value="Anticodon-binding domain"/>
    <property type="match status" value="1"/>
</dbReference>
<dbReference type="SUPFAM" id="SSF52954">
    <property type="entry name" value="Class II aaRS ABD-related"/>
    <property type="match status" value="1"/>
</dbReference>
<feature type="region of interest" description="Disordered" evidence="7">
    <location>
        <begin position="1"/>
        <end position="36"/>
    </location>
</feature>
<comment type="caution">
    <text evidence="9">The sequence shown here is derived from an EMBL/GenBank/DDBJ whole genome shotgun (WGS) entry which is preliminary data.</text>
</comment>
<feature type="binding site" evidence="6">
    <location>
        <position position="163"/>
    </location>
    <ligand>
        <name>L-histidine</name>
        <dbReference type="ChEBI" id="CHEBI:57595"/>
    </ligand>
</feature>
<dbReference type="Gene3D" id="3.30.930.10">
    <property type="entry name" value="Bira Bifunctional Protein, Domain 2"/>
    <property type="match status" value="1"/>
</dbReference>
<dbReference type="PANTHER" id="PTHR43707:SF1">
    <property type="entry name" value="HISTIDINE--TRNA LIGASE, MITOCHONDRIAL-RELATED"/>
    <property type="match status" value="1"/>
</dbReference>
<dbReference type="InterPro" id="IPR006195">
    <property type="entry name" value="aa-tRNA-synth_II"/>
</dbReference>
<feature type="binding site" evidence="6">
    <location>
        <begin position="118"/>
        <end position="120"/>
    </location>
    <ligand>
        <name>L-histidine</name>
        <dbReference type="ChEBI" id="CHEBI:57595"/>
    </ligand>
</feature>
<organism evidence="9 10">
    <name type="scientific">Candidatus Magasanikbacteria bacterium GW2011_GWA2_37_8</name>
    <dbReference type="NCBI Taxonomy" id="1619036"/>
    <lineage>
        <taxon>Bacteria</taxon>
        <taxon>Candidatus Magasanikiibacteriota</taxon>
    </lineage>
</organism>
<dbReference type="PANTHER" id="PTHR43707">
    <property type="entry name" value="HISTIDYL-TRNA SYNTHETASE"/>
    <property type="match status" value="1"/>
</dbReference>
<evidence type="ECO:0000313" key="9">
    <source>
        <dbReference type="EMBL" id="KKQ40624.1"/>
    </source>
</evidence>
<protein>
    <recommendedName>
        <fullName evidence="5">Histidine--tRNA ligase</fullName>
        <ecNumber evidence="5">6.1.1.21</ecNumber>
    </recommendedName>
    <alternativeName>
        <fullName evidence="5">Histidyl-tRNA synthetase</fullName>
        <shortName evidence="5">HisRS</shortName>
    </alternativeName>
</protein>
<dbReference type="InterPro" id="IPR045864">
    <property type="entry name" value="aa-tRNA-synth_II/BPL/LPL"/>
</dbReference>
<dbReference type="InterPro" id="IPR041715">
    <property type="entry name" value="HisRS-like_core"/>
</dbReference>
<reference evidence="9 10" key="1">
    <citation type="journal article" date="2015" name="Nature">
        <title>rRNA introns, odd ribosomes, and small enigmatic genomes across a large radiation of phyla.</title>
        <authorList>
            <person name="Brown C.T."/>
            <person name="Hug L.A."/>
            <person name="Thomas B.C."/>
            <person name="Sharon I."/>
            <person name="Castelle C.J."/>
            <person name="Singh A."/>
            <person name="Wilkins M.J."/>
            <person name="Williams K.H."/>
            <person name="Banfield J.F."/>
        </authorList>
    </citation>
    <scope>NUCLEOTIDE SEQUENCE [LARGE SCALE GENOMIC DNA]</scope>
</reference>
<feature type="binding site" evidence="6">
    <location>
        <position position="149"/>
    </location>
    <ligand>
        <name>L-histidine</name>
        <dbReference type="ChEBI" id="CHEBI:57595"/>
    </ligand>
</feature>
<dbReference type="GO" id="GO:0004821">
    <property type="term" value="F:histidine-tRNA ligase activity"/>
    <property type="evidence" value="ECO:0007669"/>
    <property type="project" value="UniProtKB-UniRule"/>
</dbReference>
<dbReference type="STRING" id="1619036.US58_C0015G0017"/>
<dbReference type="InterPro" id="IPR004154">
    <property type="entry name" value="Anticodon-bd"/>
</dbReference>
<dbReference type="EMBL" id="LBTN01000015">
    <property type="protein sequence ID" value="KKQ40624.1"/>
    <property type="molecule type" value="Genomic_DNA"/>
</dbReference>
<evidence type="ECO:0000256" key="6">
    <source>
        <dbReference type="PIRSR" id="PIRSR001549-1"/>
    </source>
</evidence>
<evidence type="ECO:0000256" key="7">
    <source>
        <dbReference type="SAM" id="MobiDB-lite"/>
    </source>
</evidence>
<keyword evidence="5" id="KW-0963">Cytoplasm</keyword>
<feature type="domain" description="Aminoacyl-transfer RNA synthetases class-II family profile" evidence="8">
    <location>
        <begin position="54"/>
        <end position="370"/>
    </location>
</feature>
<gene>
    <name evidence="5" type="primary">hisS</name>
    <name evidence="9" type="ORF">US58_C0015G0017</name>
</gene>
<evidence type="ECO:0000256" key="1">
    <source>
        <dbReference type="ARBA" id="ARBA00008226"/>
    </source>
</evidence>
<keyword evidence="2 5" id="KW-0547">Nucleotide-binding</keyword>
<dbReference type="Proteomes" id="UP000034333">
    <property type="component" value="Unassembled WGS sequence"/>
</dbReference>
<dbReference type="NCBIfam" id="TIGR00442">
    <property type="entry name" value="hisS"/>
    <property type="match status" value="1"/>
</dbReference>
<feature type="binding site" evidence="6">
    <location>
        <begin position="297"/>
        <end position="298"/>
    </location>
    <ligand>
        <name>L-histidine</name>
        <dbReference type="ChEBI" id="CHEBI:57595"/>
    </ligand>
</feature>
<feature type="binding site" evidence="6">
    <location>
        <position position="293"/>
    </location>
    <ligand>
        <name>L-histidine</name>
        <dbReference type="ChEBI" id="CHEBI:57595"/>
    </ligand>
</feature>
<dbReference type="Pfam" id="PF13393">
    <property type="entry name" value="tRNA-synt_His"/>
    <property type="match status" value="2"/>
</dbReference>
<dbReference type="Pfam" id="PF03129">
    <property type="entry name" value="HGTP_anticodon"/>
    <property type="match status" value="1"/>
</dbReference>
<evidence type="ECO:0000256" key="4">
    <source>
        <dbReference type="ARBA" id="ARBA00047639"/>
    </source>
</evidence>
<dbReference type="InterPro" id="IPR004516">
    <property type="entry name" value="HisRS/HisZ"/>
</dbReference>
<evidence type="ECO:0000256" key="2">
    <source>
        <dbReference type="ARBA" id="ARBA00022741"/>
    </source>
</evidence>
<name>A0A0G0JUM9_9BACT</name>
<comment type="subunit">
    <text evidence="5">Homodimer.</text>
</comment>
<keyword evidence="3 5" id="KW-0030">Aminoacyl-tRNA synthetase</keyword>
<feature type="compositionally biased region" description="Basic and acidic residues" evidence="7">
    <location>
        <begin position="22"/>
        <end position="36"/>
    </location>
</feature>
<evidence type="ECO:0000256" key="5">
    <source>
        <dbReference type="HAMAP-Rule" id="MF_00127"/>
    </source>
</evidence>
<evidence type="ECO:0000313" key="10">
    <source>
        <dbReference type="Proteomes" id="UP000034333"/>
    </source>
</evidence>
<dbReference type="GO" id="GO:0006427">
    <property type="term" value="P:histidyl-tRNA aminoacylation"/>
    <property type="evidence" value="ECO:0007669"/>
    <property type="project" value="UniProtKB-UniRule"/>
</dbReference>
<dbReference type="InterPro" id="IPR015807">
    <property type="entry name" value="His-tRNA-ligase"/>
</dbReference>
<evidence type="ECO:0000259" key="8">
    <source>
        <dbReference type="PROSITE" id="PS50862"/>
    </source>
</evidence>
<keyword evidence="5" id="KW-0648">Protein biosynthesis</keyword>
<dbReference type="GO" id="GO:0005524">
    <property type="term" value="F:ATP binding"/>
    <property type="evidence" value="ECO:0007669"/>
    <property type="project" value="UniProtKB-UniRule"/>
</dbReference>
<dbReference type="SUPFAM" id="SSF55681">
    <property type="entry name" value="Class II aaRS and biotin synthetases"/>
    <property type="match status" value="1"/>
</dbReference>
<keyword evidence="5" id="KW-0067">ATP-binding</keyword>
<comment type="subcellular location">
    <subcellularLocation>
        <location evidence="5">Cytoplasm</location>
    </subcellularLocation>
</comment>
<dbReference type="PIRSF" id="PIRSF001549">
    <property type="entry name" value="His-tRNA_synth"/>
    <property type="match status" value="1"/>
</dbReference>
<dbReference type="PROSITE" id="PS50862">
    <property type="entry name" value="AA_TRNA_LIGASE_II"/>
    <property type="match status" value="1"/>
</dbReference>
<dbReference type="AlphaFoldDB" id="A0A0G0JUM9"/>
<feature type="binding site" evidence="6">
    <location>
        <position position="167"/>
    </location>
    <ligand>
        <name>L-histidine</name>
        <dbReference type="ChEBI" id="CHEBI:57595"/>
    </ligand>
</feature>